<evidence type="ECO:0000259" key="3">
    <source>
        <dbReference type="Pfam" id="PF19572"/>
    </source>
</evidence>
<dbReference type="Proteomes" id="UP000585050">
    <property type="component" value="Unassembled WGS sequence"/>
</dbReference>
<dbReference type="AlphaFoldDB" id="A0A7X8SGD1"/>
<feature type="signal peptide" evidence="2">
    <location>
        <begin position="1"/>
        <end position="23"/>
    </location>
</feature>
<gene>
    <name evidence="4" type="primary">porV</name>
    <name evidence="4" type="ORF">HGP29_00635</name>
</gene>
<evidence type="ECO:0000313" key="5">
    <source>
        <dbReference type="Proteomes" id="UP000585050"/>
    </source>
</evidence>
<sequence>MFNLKVKFALFLLIIFSVVEVKAQSSNPPSTIVGGNPNSNPIITAVPFLTIAPEARGAAMGDMGVATSADVNSAHWNPSKYAVIDDEYGVSLSYNPWLQKIVGDMSLSYLAGYKRLNDRQTIGLSMKYFDLGSINFTDDQGNITRNFNPREYSFDGHFAMQLSKRYSMAVSARYIYSNLAGSISSNGTQDSKPAHGFAADISGYWQNPDIHLGQYTGVFAWGWNISNIGTKMNYNSTSQEDFLPTNLRLGTTLTMDLDPYNKITFGVDVNKLLVPTPDPNDSTNSYKSVGVLEGMWYGLTKAPGGFSEKMKEFMWSVGAEYWYNDLFAARMGYFYENPDKGDRQYMQLGLGVKYQVVTLDFSYLLSFKRNNPLEDTLRFTLSFNFGDKTKKGSKKSSGGSSGGNDVLDADDI</sequence>
<protein>
    <submittedName>
        <fullName evidence="4">Type IX secretion system outer membrane channel protein PorV</fullName>
    </submittedName>
</protein>
<keyword evidence="5" id="KW-1185">Reference proteome</keyword>
<dbReference type="Gene3D" id="2.40.160.60">
    <property type="entry name" value="Outer membrane protein transport protein (OMPP1/FadL/TodX)"/>
    <property type="match status" value="1"/>
</dbReference>
<evidence type="ECO:0000256" key="2">
    <source>
        <dbReference type="SAM" id="SignalP"/>
    </source>
</evidence>
<comment type="caution">
    <text evidence="4">The sequence shown here is derived from an EMBL/GenBank/DDBJ whole genome shotgun (WGS) entry which is preliminary data.</text>
</comment>
<proteinExistence type="predicted"/>
<organism evidence="4 5">
    <name type="scientific">Flammeovirga agarivorans</name>
    <dbReference type="NCBI Taxonomy" id="2726742"/>
    <lineage>
        <taxon>Bacteria</taxon>
        <taxon>Pseudomonadati</taxon>
        <taxon>Bacteroidota</taxon>
        <taxon>Cytophagia</taxon>
        <taxon>Cytophagales</taxon>
        <taxon>Flammeovirgaceae</taxon>
        <taxon>Flammeovirga</taxon>
    </lineage>
</organism>
<feature type="region of interest" description="Disordered" evidence="1">
    <location>
        <begin position="389"/>
        <end position="412"/>
    </location>
</feature>
<dbReference type="RefSeq" id="WP_211093164.1">
    <property type="nucleotide sequence ID" value="NZ_JABAIL010000001.1"/>
</dbReference>
<keyword evidence="2" id="KW-0732">Signal</keyword>
<name>A0A7X8SGD1_9BACT</name>
<feature type="chain" id="PRO_5031390122" evidence="2">
    <location>
        <begin position="24"/>
        <end position="412"/>
    </location>
</feature>
<feature type="domain" description="Type IX secretion system protein PorV" evidence="3">
    <location>
        <begin position="38"/>
        <end position="278"/>
    </location>
</feature>
<evidence type="ECO:0000256" key="1">
    <source>
        <dbReference type="SAM" id="MobiDB-lite"/>
    </source>
</evidence>
<dbReference type="InterPro" id="IPR045741">
    <property type="entry name" value="PorV"/>
</dbReference>
<dbReference type="NCBIfam" id="NF033710">
    <property type="entry name" value="T9SS_OM_PorV"/>
    <property type="match status" value="1"/>
</dbReference>
<dbReference type="EMBL" id="JABAIL010000001">
    <property type="protein sequence ID" value="NLR89684.1"/>
    <property type="molecule type" value="Genomic_DNA"/>
</dbReference>
<evidence type="ECO:0000313" key="4">
    <source>
        <dbReference type="EMBL" id="NLR89684.1"/>
    </source>
</evidence>
<dbReference type="InterPro" id="IPR047799">
    <property type="entry name" value="T9SS_OM_PorV"/>
</dbReference>
<reference evidence="4 5" key="1">
    <citation type="submission" date="2020-04" db="EMBL/GenBank/DDBJ databases">
        <title>Flammeovirga sp. SR4, a novel species isolated from seawater.</title>
        <authorList>
            <person name="Wang X."/>
        </authorList>
    </citation>
    <scope>NUCLEOTIDE SEQUENCE [LARGE SCALE GENOMIC DNA]</scope>
    <source>
        <strain evidence="4 5">SR4</strain>
    </source>
</reference>
<dbReference type="NCBIfam" id="NF033709">
    <property type="entry name" value="PorV_fam"/>
    <property type="match status" value="1"/>
</dbReference>
<dbReference type="Pfam" id="PF19572">
    <property type="entry name" value="PorV"/>
    <property type="match status" value="1"/>
</dbReference>
<accession>A0A7X8SGD1</accession>